<gene>
    <name evidence="1" type="ORF">GGD88_002600</name>
</gene>
<dbReference type="GO" id="GO:0016740">
    <property type="term" value="F:transferase activity"/>
    <property type="evidence" value="ECO:0007669"/>
    <property type="project" value="UniProtKB-KW"/>
</dbReference>
<keyword evidence="2" id="KW-1185">Reference proteome</keyword>
<proteinExistence type="predicted"/>
<dbReference type="RefSeq" id="WP_184436059.1">
    <property type="nucleotide sequence ID" value="NZ_JACIGI010000022.1"/>
</dbReference>
<protein>
    <submittedName>
        <fullName evidence="1">Phytoene synthase</fullName>
        <ecNumber evidence="1">2.5.1.32</ecNumber>
    </submittedName>
</protein>
<sequence length="286" mass="29914">MTRGAETCADLVRRQDRDRYLLAMLAPPERRPALLALYAMATEAARVPGLVSEPMLGVIRLQYWRDLVTADDPAAAARGNPVAEALAATVLVDVDTAGRALLVEHLEGWGADLAPEAPPDEAAARRQAAATAGALAEASARLLGAREADSLTVARHVGTAWGLVAVARATPGLLAHGRLRLPLDALRAAGRDARTVLAGADAERIGIRAGVAALVALADTELAAATAAVRGGPVERAARPALRQAVQARRILAALRRAGCDPFDGRLARVPPPLTALVWDRLRWGA</sequence>
<dbReference type="EMBL" id="JACIGI010000022">
    <property type="protein sequence ID" value="MBB4286859.1"/>
    <property type="molecule type" value="Genomic_DNA"/>
</dbReference>
<dbReference type="InterPro" id="IPR008949">
    <property type="entry name" value="Isoprenoid_synthase_dom_sf"/>
</dbReference>
<accession>A0A7W6WLI2</accession>
<organism evidence="1 2">
    <name type="scientific">Roseospira goensis</name>
    <dbReference type="NCBI Taxonomy" id="391922"/>
    <lineage>
        <taxon>Bacteria</taxon>
        <taxon>Pseudomonadati</taxon>
        <taxon>Pseudomonadota</taxon>
        <taxon>Alphaproteobacteria</taxon>
        <taxon>Rhodospirillales</taxon>
        <taxon>Rhodospirillaceae</taxon>
        <taxon>Roseospira</taxon>
    </lineage>
</organism>
<keyword evidence="1" id="KW-0808">Transferase</keyword>
<dbReference type="SUPFAM" id="SSF48576">
    <property type="entry name" value="Terpenoid synthases"/>
    <property type="match status" value="1"/>
</dbReference>
<dbReference type="AlphaFoldDB" id="A0A7W6WLI2"/>
<reference evidence="1 2" key="1">
    <citation type="submission" date="2020-08" db="EMBL/GenBank/DDBJ databases">
        <title>Genome sequencing of Purple Non-Sulfur Bacteria from various extreme environments.</title>
        <authorList>
            <person name="Mayer M."/>
        </authorList>
    </citation>
    <scope>NUCLEOTIDE SEQUENCE [LARGE SCALE GENOMIC DNA]</scope>
    <source>
        <strain evidence="1 2">JA135</strain>
    </source>
</reference>
<name>A0A7W6WLI2_9PROT</name>
<dbReference type="InterPro" id="IPR002060">
    <property type="entry name" value="Squ/phyt_synthse"/>
</dbReference>
<dbReference type="Gene3D" id="1.10.600.10">
    <property type="entry name" value="Farnesyl Diphosphate Synthase"/>
    <property type="match status" value="1"/>
</dbReference>
<evidence type="ECO:0000313" key="1">
    <source>
        <dbReference type="EMBL" id="MBB4286859.1"/>
    </source>
</evidence>
<dbReference type="Pfam" id="PF00494">
    <property type="entry name" value="SQS_PSY"/>
    <property type="match status" value="1"/>
</dbReference>
<dbReference type="EC" id="2.5.1.32" evidence="1"/>
<dbReference type="Proteomes" id="UP000555728">
    <property type="component" value="Unassembled WGS sequence"/>
</dbReference>
<evidence type="ECO:0000313" key="2">
    <source>
        <dbReference type="Proteomes" id="UP000555728"/>
    </source>
</evidence>
<comment type="caution">
    <text evidence="1">The sequence shown here is derived from an EMBL/GenBank/DDBJ whole genome shotgun (WGS) entry which is preliminary data.</text>
</comment>